<dbReference type="EMBL" id="LZDS01000003">
    <property type="protein sequence ID" value="OBX29769.1"/>
    <property type="molecule type" value="Genomic_DNA"/>
</dbReference>
<organism evidence="2 3">
    <name type="scientific">Acinetobacter gandensis</name>
    <dbReference type="NCBI Taxonomy" id="1443941"/>
    <lineage>
        <taxon>Bacteria</taxon>
        <taxon>Pseudomonadati</taxon>
        <taxon>Pseudomonadota</taxon>
        <taxon>Gammaproteobacteria</taxon>
        <taxon>Moraxellales</taxon>
        <taxon>Moraxellaceae</taxon>
        <taxon>Acinetobacter</taxon>
    </lineage>
</organism>
<evidence type="ECO:0000313" key="3">
    <source>
        <dbReference type="Proteomes" id="UP000185753"/>
    </source>
</evidence>
<evidence type="ECO:0000313" key="2">
    <source>
        <dbReference type="EMBL" id="OBX29769.1"/>
    </source>
</evidence>
<dbReference type="OrthoDB" id="6713303at2"/>
<feature type="transmembrane region" description="Helical" evidence="1">
    <location>
        <begin position="6"/>
        <end position="28"/>
    </location>
</feature>
<dbReference type="Proteomes" id="UP000185753">
    <property type="component" value="Unassembled WGS sequence"/>
</dbReference>
<keyword evidence="1" id="KW-1133">Transmembrane helix</keyword>
<name>A0A1A7RE19_9GAMM</name>
<evidence type="ECO:0000256" key="1">
    <source>
        <dbReference type="SAM" id="Phobius"/>
    </source>
</evidence>
<dbReference type="AlphaFoldDB" id="A0A1A7RE19"/>
<proteinExistence type="predicted"/>
<comment type="caution">
    <text evidence="2">The sequence shown here is derived from an EMBL/GenBank/DDBJ whole genome shotgun (WGS) entry which is preliminary data.</text>
</comment>
<sequence>MPAKFFSIFFACIALVMVVGALIINIGFDKPMVEYWILLLLPCFGVPILTSVMITKDENL</sequence>
<dbReference type="STRING" id="1443941.A9J31_11685"/>
<dbReference type="RefSeq" id="WP_067762098.1">
    <property type="nucleotide sequence ID" value="NZ_CP183909.1"/>
</dbReference>
<keyword evidence="1" id="KW-0472">Membrane</keyword>
<keyword evidence="3" id="KW-1185">Reference proteome</keyword>
<evidence type="ECO:0008006" key="4">
    <source>
        <dbReference type="Google" id="ProtNLM"/>
    </source>
</evidence>
<reference evidence="3" key="1">
    <citation type="submission" date="2016-06" db="EMBL/GenBank/DDBJ databases">
        <authorList>
            <person name="Radolfova-Krizova L."/>
            <person name="Nemec A."/>
        </authorList>
    </citation>
    <scope>NUCLEOTIDE SEQUENCE [LARGE SCALE GENOMIC DNA]</scope>
    <source>
        <strain evidence="3">ANC 4275</strain>
    </source>
</reference>
<feature type="transmembrane region" description="Helical" evidence="1">
    <location>
        <begin position="35"/>
        <end position="54"/>
    </location>
</feature>
<gene>
    <name evidence="2" type="ORF">A9J31_11685</name>
</gene>
<accession>A0A1A7RE19</accession>
<protein>
    <recommendedName>
        <fullName evidence="4">DUF2798 domain-containing protein</fullName>
    </recommendedName>
</protein>
<keyword evidence="1" id="KW-0812">Transmembrane</keyword>